<dbReference type="EC" id="1.5.1.2" evidence="6 7"/>
<dbReference type="InterPro" id="IPR000304">
    <property type="entry name" value="Pyrroline-COOH_reductase"/>
</dbReference>
<evidence type="ECO:0000259" key="9">
    <source>
        <dbReference type="Pfam" id="PF03807"/>
    </source>
</evidence>
<comment type="pathway">
    <text evidence="6">Amino-acid biosynthesis; L-proline biosynthesis; L-proline from L-glutamate 5-semialdehyde: step 1/1.</text>
</comment>
<protein>
    <recommendedName>
        <fullName evidence="6 7">Pyrroline-5-carboxylate reductase</fullName>
        <shortName evidence="6">P5C reductase</shortName>
        <shortName evidence="6">P5CR</shortName>
        <ecNumber evidence="6 7">1.5.1.2</ecNumber>
    </recommendedName>
    <alternativeName>
        <fullName evidence="6">PCA reductase</fullName>
    </alternativeName>
</protein>
<comment type="catalytic activity">
    <reaction evidence="6">
        <text>L-proline + NAD(+) = (S)-1-pyrroline-5-carboxylate + NADH + 2 H(+)</text>
        <dbReference type="Rhea" id="RHEA:14105"/>
        <dbReference type="ChEBI" id="CHEBI:15378"/>
        <dbReference type="ChEBI" id="CHEBI:17388"/>
        <dbReference type="ChEBI" id="CHEBI:57540"/>
        <dbReference type="ChEBI" id="CHEBI:57945"/>
        <dbReference type="ChEBI" id="CHEBI:60039"/>
        <dbReference type="EC" id="1.5.1.2"/>
    </reaction>
</comment>
<dbReference type="PANTHER" id="PTHR11645">
    <property type="entry name" value="PYRROLINE-5-CARBOXYLATE REDUCTASE"/>
    <property type="match status" value="1"/>
</dbReference>
<comment type="function">
    <text evidence="5 6">Catalyzes the reduction of 1-pyrroline-5-carboxylate (PCA) to L-proline.</text>
</comment>
<dbReference type="GO" id="GO:0004735">
    <property type="term" value="F:pyrroline-5-carboxylate reductase activity"/>
    <property type="evidence" value="ECO:0007669"/>
    <property type="project" value="UniProtKB-UniRule"/>
</dbReference>
<gene>
    <name evidence="6 11" type="primary">proC</name>
    <name evidence="11" type="ORF">H8S45_11090</name>
</gene>
<feature type="domain" description="Pyrroline-5-carboxylate reductase dimerisation" evidence="10">
    <location>
        <begin position="163"/>
        <end position="267"/>
    </location>
</feature>
<dbReference type="Pfam" id="PF03807">
    <property type="entry name" value="F420_oxidored"/>
    <property type="match status" value="1"/>
</dbReference>
<proteinExistence type="inferred from homology"/>
<dbReference type="NCBIfam" id="TIGR00112">
    <property type="entry name" value="proC"/>
    <property type="match status" value="1"/>
</dbReference>
<evidence type="ECO:0000256" key="7">
    <source>
        <dbReference type="NCBIfam" id="TIGR00112"/>
    </source>
</evidence>
<feature type="binding site" evidence="8">
    <location>
        <begin position="9"/>
        <end position="14"/>
    </location>
    <ligand>
        <name>NADP(+)</name>
        <dbReference type="ChEBI" id="CHEBI:58349"/>
    </ligand>
</feature>
<dbReference type="HAMAP" id="MF_01925">
    <property type="entry name" value="P5C_reductase"/>
    <property type="match status" value="1"/>
</dbReference>
<dbReference type="EMBL" id="JACOPL010000010">
    <property type="protein sequence ID" value="MBC5726001.1"/>
    <property type="molecule type" value="Genomic_DNA"/>
</dbReference>
<evidence type="ECO:0000313" key="11">
    <source>
        <dbReference type="EMBL" id="MBC5726001.1"/>
    </source>
</evidence>
<dbReference type="Proteomes" id="UP000606499">
    <property type="component" value="Unassembled WGS sequence"/>
</dbReference>
<name>A0A923RX73_9FIRM</name>
<dbReference type="Gene3D" id="3.40.50.720">
    <property type="entry name" value="NAD(P)-binding Rossmann-like Domain"/>
    <property type="match status" value="1"/>
</dbReference>
<keyword evidence="2 6" id="KW-0641">Proline biosynthesis</keyword>
<dbReference type="SUPFAM" id="SSF51735">
    <property type="entry name" value="NAD(P)-binding Rossmann-fold domains"/>
    <property type="match status" value="1"/>
</dbReference>
<dbReference type="SUPFAM" id="SSF48179">
    <property type="entry name" value="6-phosphogluconate dehydrogenase C-terminal domain-like"/>
    <property type="match status" value="1"/>
</dbReference>
<evidence type="ECO:0000256" key="4">
    <source>
        <dbReference type="ARBA" id="ARBA00023002"/>
    </source>
</evidence>
<dbReference type="RefSeq" id="WP_107631299.1">
    <property type="nucleotide sequence ID" value="NZ_JACOPL010000010.1"/>
</dbReference>
<reference evidence="11" key="1">
    <citation type="submission" date="2020-08" db="EMBL/GenBank/DDBJ databases">
        <title>Genome public.</title>
        <authorList>
            <person name="Liu C."/>
            <person name="Sun Q."/>
        </authorList>
    </citation>
    <scope>NUCLEOTIDE SEQUENCE</scope>
    <source>
        <strain evidence="11">NSJ-28</strain>
    </source>
</reference>
<keyword evidence="4 6" id="KW-0560">Oxidoreductase</keyword>
<keyword evidence="6" id="KW-0963">Cytoplasm</keyword>
<keyword evidence="6" id="KW-0028">Amino-acid biosynthesis</keyword>
<evidence type="ECO:0000256" key="3">
    <source>
        <dbReference type="ARBA" id="ARBA00022857"/>
    </source>
</evidence>
<dbReference type="InterPro" id="IPR028939">
    <property type="entry name" value="P5C_Rdtase_cat_N"/>
</dbReference>
<evidence type="ECO:0000256" key="5">
    <source>
        <dbReference type="ARBA" id="ARBA00058118"/>
    </source>
</evidence>
<keyword evidence="3 6" id="KW-0521">NADP</keyword>
<accession>A0A923RX73</accession>
<feature type="domain" description="Pyrroline-5-carboxylate reductase catalytic N-terminal" evidence="9">
    <location>
        <begin position="6"/>
        <end position="99"/>
    </location>
</feature>
<dbReference type="InterPro" id="IPR008927">
    <property type="entry name" value="6-PGluconate_DH-like_C_sf"/>
</dbReference>
<sequence length="269" mass="28597">MKTYRFGVLGAGNMGTAIVEGAVRAGLFPPAQALLFNRSAEKREKNREKGFAVTGDYTEVYTACDTVVLGVKPQNFDEILPVLSGCRCEKPLVVSIAAGITFAKIERALGADTPVVRVMPNTPLMLGEGAAQLVKNAAATQEQLDAVRALFDTMGATAVFDEESMLNEVIPYAGSAPAYIYAFADAMVRSAVQHGVPEADALRMFCQTMIGSAKMLLRGDRTPAELIGAVCSPGGTTVEAMKVLESRGLYDILAEACDNCIARAYELGK</sequence>
<dbReference type="InterPro" id="IPR029036">
    <property type="entry name" value="P5CR_dimer"/>
</dbReference>
<dbReference type="AlphaFoldDB" id="A0A923RX73"/>
<organism evidence="11 12">
    <name type="scientific">Agathobaculum faecis</name>
    <dbReference type="NCBI Taxonomy" id="2763013"/>
    <lineage>
        <taxon>Bacteria</taxon>
        <taxon>Bacillati</taxon>
        <taxon>Bacillota</taxon>
        <taxon>Clostridia</taxon>
        <taxon>Eubacteriales</taxon>
        <taxon>Butyricicoccaceae</taxon>
        <taxon>Agathobaculum</taxon>
    </lineage>
</organism>
<evidence type="ECO:0000256" key="6">
    <source>
        <dbReference type="HAMAP-Rule" id="MF_01925"/>
    </source>
</evidence>
<comment type="catalytic activity">
    <reaction evidence="6">
        <text>L-proline + NADP(+) = (S)-1-pyrroline-5-carboxylate + NADPH + 2 H(+)</text>
        <dbReference type="Rhea" id="RHEA:14109"/>
        <dbReference type="ChEBI" id="CHEBI:15378"/>
        <dbReference type="ChEBI" id="CHEBI:17388"/>
        <dbReference type="ChEBI" id="CHEBI:57783"/>
        <dbReference type="ChEBI" id="CHEBI:58349"/>
        <dbReference type="ChEBI" id="CHEBI:60039"/>
        <dbReference type="EC" id="1.5.1.2"/>
    </reaction>
</comment>
<dbReference type="InterPro" id="IPR036291">
    <property type="entry name" value="NAD(P)-bd_dom_sf"/>
</dbReference>
<dbReference type="Gene3D" id="1.10.3730.10">
    <property type="entry name" value="ProC C-terminal domain-like"/>
    <property type="match status" value="1"/>
</dbReference>
<dbReference type="PANTHER" id="PTHR11645:SF0">
    <property type="entry name" value="PYRROLINE-5-CARBOXYLATE REDUCTASE 3"/>
    <property type="match status" value="1"/>
</dbReference>
<comment type="caution">
    <text evidence="11">The sequence shown here is derived from an EMBL/GenBank/DDBJ whole genome shotgun (WGS) entry which is preliminary data.</text>
</comment>
<dbReference type="PIRSF" id="PIRSF000193">
    <property type="entry name" value="Pyrrol-5-carb_rd"/>
    <property type="match status" value="1"/>
</dbReference>
<evidence type="ECO:0000256" key="8">
    <source>
        <dbReference type="PIRSR" id="PIRSR000193-1"/>
    </source>
</evidence>
<dbReference type="GO" id="GO:0055129">
    <property type="term" value="P:L-proline biosynthetic process"/>
    <property type="evidence" value="ECO:0007669"/>
    <property type="project" value="UniProtKB-UniRule"/>
</dbReference>
<evidence type="ECO:0000256" key="2">
    <source>
        <dbReference type="ARBA" id="ARBA00022650"/>
    </source>
</evidence>
<dbReference type="GO" id="GO:0005737">
    <property type="term" value="C:cytoplasm"/>
    <property type="evidence" value="ECO:0007669"/>
    <property type="project" value="UniProtKB-SubCell"/>
</dbReference>
<evidence type="ECO:0000259" key="10">
    <source>
        <dbReference type="Pfam" id="PF14748"/>
    </source>
</evidence>
<comment type="similarity">
    <text evidence="1 6">Belongs to the pyrroline-5-carboxylate reductase family.</text>
</comment>
<evidence type="ECO:0000313" key="12">
    <source>
        <dbReference type="Proteomes" id="UP000606499"/>
    </source>
</evidence>
<dbReference type="Pfam" id="PF14748">
    <property type="entry name" value="P5CR_dimer"/>
    <property type="match status" value="1"/>
</dbReference>
<comment type="subcellular location">
    <subcellularLocation>
        <location evidence="6">Cytoplasm</location>
    </subcellularLocation>
</comment>
<evidence type="ECO:0000256" key="1">
    <source>
        <dbReference type="ARBA" id="ARBA00005525"/>
    </source>
</evidence>
<dbReference type="FunFam" id="1.10.3730.10:FF:000001">
    <property type="entry name" value="Pyrroline-5-carboxylate reductase"/>
    <property type="match status" value="1"/>
</dbReference>
<keyword evidence="12" id="KW-1185">Reference proteome</keyword>